<dbReference type="EMBL" id="JAIMJA010000003">
    <property type="protein sequence ID" value="MCE2593964.1"/>
    <property type="molecule type" value="Genomic_DNA"/>
</dbReference>
<evidence type="ECO:0008006" key="4">
    <source>
        <dbReference type="Google" id="ProtNLM"/>
    </source>
</evidence>
<evidence type="ECO:0000313" key="2">
    <source>
        <dbReference type="EMBL" id="MCE2593964.1"/>
    </source>
</evidence>
<dbReference type="RefSeq" id="WP_233051547.1">
    <property type="nucleotide sequence ID" value="NZ_JAIMJA010000003.1"/>
</dbReference>
<proteinExistence type="predicted"/>
<keyword evidence="1" id="KW-1133">Transmembrane helix</keyword>
<gene>
    <name evidence="2" type="ORF">K6Y31_03940</name>
</gene>
<organism evidence="2 3">
    <name type="scientific">Motilimonas cestriensis</name>
    <dbReference type="NCBI Taxonomy" id="2742685"/>
    <lineage>
        <taxon>Bacteria</taxon>
        <taxon>Pseudomonadati</taxon>
        <taxon>Pseudomonadota</taxon>
        <taxon>Gammaproteobacteria</taxon>
        <taxon>Alteromonadales</taxon>
        <taxon>Alteromonadales genera incertae sedis</taxon>
        <taxon>Motilimonas</taxon>
    </lineage>
</organism>
<evidence type="ECO:0000313" key="3">
    <source>
        <dbReference type="Proteomes" id="UP001201273"/>
    </source>
</evidence>
<keyword evidence="1" id="KW-0812">Transmembrane</keyword>
<feature type="transmembrane region" description="Helical" evidence="1">
    <location>
        <begin position="21"/>
        <end position="43"/>
    </location>
</feature>
<reference evidence="2 3" key="1">
    <citation type="journal article" date="2022" name="Environ. Microbiol. Rep.">
        <title>Eco-phylogenetic analyses reveal divergent evolution of vitamin B12 metabolism in the marine bacterial family 'Psychromonadaceae'.</title>
        <authorList>
            <person name="Jin X."/>
            <person name="Yang Y."/>
            <person name="Cao H."/>
            <person name="Gao B."/>
            <person name="Zhao Z."/>
        </authorList>
    </citation>
    <scope>NUCLEOTIDE SEQUENCE [LARGE SCALE GENOMIC DNA]</scope>
    <source>
        <strain evidence="2 3">MKS20</strain>
    </source>
</reference>
<protein>
    <recommendedName>
        <fullName evidence="4">Cytosine permease</fullName>
    </recommendedName>
</protein>
<feature type="transmembrane region" description="Helical" evidence="1">
    <location>
        <begin position="49"/>
        <end position="68"/>
    </location>
</feature>
<accession>A0ABS8W4R7</accession>
<name>A0ABS8W4R7_9GAMM</name>
<sequence length="77" mass="8149">MNRRNGYNEASLNKDAAIKPLTFVAWGLGSLVGFCTVNGWFTFTGIPSVDSILVASAGYFLISSVTAAKSKQCVKSA</sequence>
<comment type="caution">
    <text evidence="2">The sequence shown here is derived from an EMBL/GenBank/DDBJ whole genome shotgun (WGS) entry which is preliminary data.</text>
</comment>
<evidence type="ECO:0000256" key="1">
    <source>
        <dbReference type="SAM" id="Phobius"/>
    </source>
</evidence>
<dbReference type="Proteomes" id="UP001201273">
    <property type="component" value="Unassembled WGS sequence"/>
</dbReference>
<keyword evidence="1" id="KW-0472">Membrane</keyword>
<keyword evidence="3" id="KW-1185">Reference proteome</keyword>